<protein>
    <submittedName>
        <fullName evidence="2">Uncharacterized protein</fullName>
    </submittedName>
</protein>
<dbReference type="EMBL" id="FRDN01000009">
    <property type="protein sequence ID" value="SHN77477.1"/>
    <property type="molecule type" value="Genomic_DNA"/>
</dbReference>
<dbReference type="STRING" id="1121395.SAMN02745215_02891"/>
<reference evidence="3" key="1">
    <citation type="submission" date="2016-12" db="EMBL/GenBank/DDBJ databases">
        <authorList>
            <person name="Varghese N."/>
            <person name="Submissions S."/>
        </authorList>
    </citation>
    <scope>NUCLEOTIDE SEQUENCE [LARGE SCALE GENOMIC DNA]</scope>
    <source>
        <strain evidence="3">DSM 11544</strain>
    </source>
</reference>
<evidence type="ECO:0000256" key="1">
    <source>
        <dbReference type="SAM" id="Coils"/>
    </source>
</evidence>
<evidence type="ECO:0000313" key="3">
    <source>
        <dbReference type="Proteomes" id="UP000184010"/>
    </source>
</evidence>
<accession>A0A1M7U3K1</accession>
<evidence type="ECO:0000313" key="2">
    <source>
        <dbReference type="EMBL" id="SHN77477.1"/>
    </source>
</evidence>
<gene>
    <name evidence="2" type="ORF">SAMN02745215_02891</name>
</gene>
<keyword evidence="1" id="KW-0175">Coiled coil</keyword>
<dbReference type="AlphaFoldDB" id="A0A1M7U3K1"/>
<dbReference type="Proteomes" id="UP000184010">
    <property type="component" value="Unassembled WGS sequence"/>
</dbReference>
<name>A0A1M7U3K1_9FIRM</name>
<sequence>MAEESMLTREQLEDATRCRKLGCSNCVIKAVYIDDCIADVAKTALALLDKVESQQQEYESRLDAMASAYRGEQLHNYKLEDAIKQKDKILLLTKEALEGACDYCNIPCSTCRAGEAITAIYKSLGESS</sequence>
<proteinExistence type="predicted"/>
<dbReference type="RefSeq" id="WP_072773262.1">
    <property type="nucleotide sequence ID" value="NZ_FRDN01000009.1"/>
</dbReference>
<feature type="coiled-coil region" evidence="1">
    <location>
        <begin position="41"/>
        <end position="68"/>
    </location>
</feature>
<organism evidence="2 3">
    <name type="scientific">Desulfitobacterium chlororespirans DSM 11544</name>
    <dbReference type="NCBI Taxonomy" id="1121395"/>
    <lineage>
        <taxon>Bacteria</taxon>
        <taxon>Bacillati</taxon>
        <taxon>Bacillota</taxon>
        <taxon>Clostridia</taxon>
        <taxon>Eubacteriales</taxon>
        <taxon>Desulfitobacteriaceae</taxon>
        <taxon>Desulfitobacterium</taxon>
    </lineage>
</organism>
<keyword evidence="3" id="KW-1185">Reference proteome</keyword>